<evidence type="ECO:0000313" key="3">
    <source>
        <dbReference type="EMBL" id="ACV61967.1"/>
    </source>
</evidence>
<dbReference type="KEGG" id="dae:Dtox_1081"/>
<proteinExistence type="predicted"/>
<dbReference type="Pfam" id="PF26018">
    <property type="entry name" value="BSH_RND_rel"/>
    <property type="match status" value="1"/>
</dbReference>
<dbReference type="InterPro" id="IPR058709">
    <property type="entry name" value="BSH_RND-rel"/>
</dbReference>
<dbReference type="HOGENOM" id="CLU_073023_0_0_9"/>
<dbReference type="RefSeq" id="WP_015756682.1">
    <property type="nucleotide sequence ID" value="NC_013216.1"/>
</dbReference>
<evidence type="ECO:0000256" key="1">
    <source>
        <dbReference type="SAM" id="Phobius"/>
    </source>
</evidence>
<keyword evidence="1" id="KW-0812">Transmembrane</keyword>
<dbReference type="eggNOG" id="COG0845">
    <property type="taxonomic scope" value="Bacteria"/>
</dbReference>
<dbReference type="STRING" id="485916.Dtox_1081"/>
<feature type="domain" description="RND related barrel-sandwich hybrid" evidence="2">
    <location>
        <begin position="69"/>
        <end position="178"/>
    </location>
</feature>
<feature type="transmembrane region" description="Helical" evidence="1">
    <location>
        <begin position="15"/>
        <end position="35"/>
    </location>
</feature>
<dbReference type="Proteomes" id="UP000002217">
    <property type="component" value="Chromosome"/>
</dbReference>
<dbReference type="AlphaFoldDB" id="C8W499"/>
<dbReference type="EMBL" id="CP001720">
    <property type="protein sequence ID" value="ACV61967.1"/>
    <property type="molecule type" value="Genomic_DNA"/>
</dbReference>
<keyword evidence="4" id="KW-1185">Reference proteome</keyword>
<name>C8W499_DESAS</name>
<sequence length="325" mass="36972">MVIKKVKQSKKVKSIYYLLFIFLFISFTFINTGFFRDMFISKILENRILQYTKIQREVNTEGLLIKGETIVRMPERGKVKYLVKDGTRLRAGVPVVSLQSTELNSVEGKVNTLLYNKQAGIFCLHLDGLEQVLSPDNLDVLQVPKIKEIKSTIDDLEASELKDAAIIESGEPVYKLVDNLKPLLIKLELNQEQIPQNVLKLGYGMKLQWQGYSFNGKVVDCRKQDSNFDILLRADDYPHDLAHYRKIALVVVTQALSGLAVERRSIVLKEGQPGIYSLNKTLIRWLPVKIEAQSENNVIISGAELAEGTSYIHNPFWYKVVSLVL</sequence>
<evidence type="ECO:0000259" key="2">
    <source>
        <dbReference type="Pfam" id="PF26018"/>
    </source>
</evidence>
<dbReference type="OrthoDB" id="1722186at2"/>
<reference evidence="3 4" key="1">
    <citation type="journal article" date="2009" name="Stand. Genomic Sci.">
        <title>Complete genome sequence of Desulfotomaculum acetoxidans type strain (5575).</title>
        <authorList>
            <person name="Spring S."/>
            <person name="Lapidus A."/>
            <person name="Schroder M."/>
            <person name="Gleim D."/>
            <person name="Sims D."/>
            <person name="Meincke L."/>
            <person name="Glavina Del Rio T."/>
            <person name="Tice H."/>
            <person name="Copeland A."/>
            <person name="Cheng J.F."/>
            <person name="Lucas S."/>
            <person name="Chen F."/>
            <person name="Nolan M."/>
            <person name="Bruce D."/>
            <person name="Goodwin L."/>
            <person name="Pitluck S."/>
            <person name="Ivanova N."/>
            <person name="Mavromatis K."/>
            <person name="Mikhailova N."/>
            <person name="Pati A."/>
            <person name="Chen A."/>
            <person name="Palaniappan K."/>
            <person name="Land M."/>
            <person name="Hauser L."/>
            <person name="Chang Y.J."/>
            <person name="Jeffries C.D."/>
            <person name="Chain P."/>
            <person name="Saunders E."/>
            <person name="Brettin T."/>
            <person name="Detter J.C."/>
            <person name="Goker M."/>
            <person name="Bristow J."/>
            <person name="Eisen J.A."/>
            <person name="Markowitz V."/>
            <person name="Hugenholtz P."/>
            <person name="Kyrpides N.C."/>
            <person name="Klenk H.P."/>
            <person name="Han C."/>
        </authorList>
    </citation>
    <scope>NUCLEOTIDE SEQUENCE [LARGE SCALE GENOMIC DNA]</scope>
    <source>
        <strain evidence="4">ATCC 49208 / DSM 771 / VKM B-1644</strain>
    </source>
</reference>
<protein>
    <recommendedName>
        <fullName evidence="2">RND related barrel-sandwich hybrid domain-containing protein</fullName>
    </recommendedName>
</protein>
<evidence type="ECO:0000313" key="4">
    <source>
        <dbReference type="Proteomes" id="UP000002217"/>
    </source>
</evidence>
<accession>C8W499</accession>
<gene>
    <name evidence="3" type="ordered locus">Dtox_1081</name>
</gene>
<keyword evidence="1" id="KW-1133">Transmembrane helix</keyword>
<keyword evidence="1" id="KW-0472">Membrane</keyword>
<organism evidence="3 4">
    <name type="scientific">Desulfofarcimen acetoxidans (strain ATCC 49208 / DSM 771 / KCTC 5769 / VKM B-1644 / 5575)</name>
    <name type="common">Desulfotomaculum acetoxidans</name>
    <dbReference type="NCBI Taxonomy" id="485916"/>
    <lineage>
        <taxon>Bacteria</taxon>
        <taxon>Bacillati</taxon>
        <taxon>Bacillota</taxon>
        <taxon>Clostridia</taxon>
        <taxon>Eubacteriales</taxon>
        <taxon>Peptococcaceae</taxon>
        <taxon>Desulfofarcimen</taxon>
    </lineage>
</organism>